<evidence type="ECO:0000256" key="2">
    <source>
        <dbReference type="ARBA" id="ARBA00022679"/>
    </source>
</evidence>
<protein>
    <submittedName>
        <fullName evidence="5">Glycosyltransferase</fullName>
        <ecNumber evidence="5">2.4.-.-</ecNumber>
    </submittedName>
</protein>
<dbReference type="InterPro" id="IPR028098">
    <property type="entry name" value="Glyco_trans_4-like_N"/>
</dbReference>
<keyword evidence="6" id="KW-1185">Reference proteome</keyword>
<sequence>MVKVLHVITGLGVGGAELQLRSLLRHTRHSADVVTLYNPGPVADMIARDGIRVRDLAMTRNTELPALFRLRDLIAQDDYDVVHTHLYRSCVYGRAAARLAGTPVIVATEHSIGETHLERRRMTVAVRALYLATGLCGDATIAVSDTVRDRLVRWGVPERTVQVIPNGVDLDRVAFDAEARVRVRREFAVAEHDYVVGVLGRLDPNKRFDLVIEAVAPLMAGPVRLLVVGDGPQRRQLESVAARHGVTDRVTFAGERHDVAAVLSAMDLFVASSAQETFGLSVLEAMANGLLALYTTCPALTDVATDRARRVPGDIPGLRAEIAREVATGPRPRGAGTAIRERYGMPAVAGRIDDLYERLMAAGRSPRRRRGRRAARPRAAGAQTIGLAR</sequence>
<evidence type="ECO:0000313" key="6">
    <source>
        <dbReference type="Proteomes" id="UP001596302"/>
    </source>
</evidence>
<keyword evidence="1 5" id="KW-0328">Glycosyltransferase</keyword>
<dbReference type="SUPFAM" id="SSF53756">
    <property type="entry name" value="UDP-Glycosyltransferase/glycogen phosphorylase"/>
    <property type="match status" value="1"/>
</dbReference>
<feature type="region of interest" description="Disordered" evidence="3">
    <location>
        <begin position="363"/>
        <end position="389"/>
    </location>
</feature>
<keyword evidence="2 5" id="KW-0808">Transferase</keyword>
<feature type="domain" description="Glycosyltransferase subfamily 4-like N-terminal" evidence="4">
    <location>
        <begin position="13"/>
        <end position="172"/>
    </location>
</feature>
<organism evidence="5 6">
    <name type="scientific">Pseudonocardia hispaniensis</name>
    <dbReference type="NCBI Taxonomy" id="904933"/>
    <lineage>
        <taxon>Bacteria</taxon>
        <taxon>Bacillati</taxon>
        <taxon>Actinomycetota</taxon>
        <taxon>Actinomycetes</taxon>
        <taxon>Pseudonocardiales</taxon>
        <taxon>Pseudonocardiaceae</taxon>
        <taxon>Pseudonocardia</taxon>
    </lineage>
</organism>
<comment type="caution">
    <text evidence="5">The sequence shown here is derived from an EMBL/GenBank/DDBJ whole genome shotgun (WGS) entry which is preliminary data.</text>
</comment>
<gene>
    <name evidence="5" type="ORF">ACFQE5_11495</name>
</gene>
<evidence type="ECO:0000259" key="4">
    <source>
        <dbReference type="Pfam" id="PF13439"/>
    </source>
</evidence>
<evidence type="ECO:0000256" key="3">
    <source>
        <dbReference type="SAM" id="MobiDB-lite"/>
    </source>
</evidence>
<dbReference type="GO" id="GO:0016757">
    <property type="term" value="F:glycosyltransferase activity"/>
    <property type="evidence" value="ECO:0007669"/>
    <property type="project" value="UniProtKB-KW"/>
</dbReference>
<proteinExistence type="predicted"/>
<accession>A0ABW1J1W7</accession>
<dbReference type="PANTHER" id="PTHR45947">
    <property type="entry name" value="SULFOQUINOVOSYL TRANSFERASE SQD2"/>
    <property type="match status" value="1"/>
</dbReference>
<evidence type="ECO:0000256" key="1">
    <source>
        <dbReference type="ARBA" id="ARBA00022676"/>
    </source>
</evidence>
<name>A0ABW1J1W7_9PSEU</name>
<evidence type="ECO:0000313" key="5">
    <source>
        <dbReference type="EMBL" id="MFC5994833.1"/>
    </source>
</evidence>
<dbReference type="Gene3D" id="3.40.50.2000">
    <property type="entry name" value="Glycogen Phosphorylase B"/>
    <property type="match status" value="2"/>
</dbReference>
<dbReference type="Pfam" id="PF13692">
    <property type="entry name" value="Glyco_trans_1_4"/>
    <property type="match status" value="1"/>
</dbReference>
<dbReference type="EMBL" id="JBHSQW010000025">
    <property type="protein sequence ID" value="MFC5994833.1"/>
    <property type="molecule type" value="Genomic_DNA"/>
</dbReference>
<reference evidence="6" key="1">
    <citation type="journal article" date="2019" name="Int. J. Syst. Evol. Microbiol.">
        <title>The Global Catalogue of Microorganisms (GCM) 10K type strain sequencing project: providing services to taxonomists for standard genome sequencing and annotation.</title>
        <authorList>
            <consortium name="The Broad Institute Genomics Platform"/>
            <consortium name="The Broad Institute Genome Sequencing Center for Infectious Disease"/>
            <person name="Wu L."/>
            <person name="Ma J."/>
        </authorList>
    </citation>
    <scope>NUCLEOTIDE SEQUENCE [LARGE SCALE GENOMIC DNA]</scope>
    <source>
        <strain evidence="6">CCM 8391</strain>
    </source>
</reference>
<dbReference type="PANTHER" id="PTHR45947:SF3">
    <property type="entry name" value="SULFOQUINOVOSYL TRANSFERASE SQD2"/>
    <property type="match status" value="1"/>
</dbReference>
<dbReference type="RefSeq" id="WP_379584852.1">
    <property type="nucleotide sequence ID" value="NZ_JBHSQW010000025.1"/>
</dbReference>
<dbReference type="Proteomes" id="UP001596302">
    <property type="component" value="Unassembled WGS sequence"/>
</dbReference>
<feature type="compositionally biased region" description="Basic residues" evidence="3">
    <location>
        <begin position="365"/>
        <end position="376"/>
    </location>
</feature>
<dbReference type="InterPro" id="IPR050194">
    <property type="entry name" value="Glycosyltransferase_grp1"/>
</dbReference>
<dbReference type="Pfam" id="PF13439">
    <property type="entry name" value="Glyco_transf_4"/>
    <property type="match status" value="1"/>
</dbReference>
<dbReference type="EC" id="2.4.-.-" evidence="5"/>